<protein>
    <submittedName>
        <fullName evidence="2">Terminase</fullName>
    </submittedName>
</protein>
<keyword evidence="3" id="KW-1185">Reference proteome</keyword>
<reference evidence="2 3" key="1">
    <citation type="submission" date="2014-08" db="EMBL/GenBank/DDBJ databases">
        <authorList>
            <person name="Hassan Y.I."/>
            <person name="Lepp D."/>
            <person name="Zhou T."/>
        </authorList>
    </citation>
    <scope>NUCLEOTIDE SEQUENCE [LARGE SCALE GENOMIC DNA]</scope>
    <source>
        <strain evidence="2 3">IFO13584</strain>
    </source>
</reference>
<organism evidence="2 3">
    <name type="scientific">Devosia riboflavina</name>
    <dbReference type="NCBI Taxonomy" id="46914"/>
    <lineage>
        <taxon>Bacteria</taxon>
        <taxon>Pseudomonadati</taxon>
        <taxon>Pseudomonadota</taxon>
        <taxon>Alphaproteobacteria</taxon>
        <taxon>Hyphomicrobiales</taxon>
        <taxon>Devosiaceae</taxon>
        <taxon>Devosia</taxon>
    </lineage>
</organism>
<dbReference type="RefSeq" id="WP_035088057.1">
    <property type="nucleotide sequence ID" value="NZ_JQGC01000104.1"/>
</dbReference>
<dbReference type="OrthoDB" id="7914384at2"/>
<comment type="caution">
    <text evidence="2">The sequence shown here is derived from an EMBL/GenBank/DDBJ whole genome shotgun (WGS) entry which is preliminary data.</text>
</comment>
<dbReference type="Proteomes" id="UP000028981">
    <property type="component" value="Unassembled WGS sequence"/>
</dbReference>
<dbReference type="AlphaFoldDB" id="A0A087LM32"/>
<feature type="region of interest" description="Disordered" evidence="1">
    <location>
        <begin position="166"/>
        <end position="211"/>
    </location>
</feature>
<evidence type="ECO:0000313" key="3">
    <source>
        <dbReference type="Proteomes" id="UP000028981"/>
    </source>
</evidence>
<evidence type="ECO:0000313" key="2">
    <source>
        <dbReference type="EMBL" id="KFL25685.1"/>
    </source>
</evidence>
<evidence type="ECO:0000256" key="1">
    <source>
        <dbReference type="SAM" id="MobiDB-lite"/>
    </source>
</evidence>
<dbReference type="InterPro" id="IPR006448">
    <property type="entry name" value="Phage_term_ssu_P27"/>
</dbReference>
<dbReference type="EMBL" id="JQGC01000104">
    <property type="protein sequence ID" value="KFL25685.1"/>
    <property type="molecule type" value="Genomic_DNA"/>
</dbReference>
<sequence>MGRRKDDPHLQAAKGFPGRRKKQVEAEIAAAVTSAEEPTLTPHELPSFFSHAPAHWKVAIALWNDLVAVLRASGRWRPGYRTALARYCALTQKWTEAMEQLRRDLPKGGVTVKVTKGDGNEVFRTHPSVEYMQKVGVELRLMEQEFGFTPRADMDMTRVETFNAAQGRLPLHGGGPRNPNEGRTPDGDEGGDDPLSLMSDADSRPPGARPN</sequence>
<accession>A0A087LM32</accession>
<name>A0A087LM32_9HYPH</name>
<dbReference type="Pfam" id="PF05119">
    <property type="entry name" value="Terminase_4"/>
    <property type="match status" value="1"/>
</dbReference>
<proteinExistence type="predicted"/>
<gene>
    <name evidence="2" type="ORF">JP75_25705</name>
</gene>